<evidence type="ECO:0000256" key="1">
    <source>
        <dbReference type="SAM" id="Phobius"/>
    </source>
</evidence>
<dbReference type="RefSeq" id="WP_132244853.1">
    <property type="nucleotide sequence ID" value="NZ_SLWV01000010.1"/>
</dbReference>
<keyword evidence="1" id="KW-0812">Transmembrane</keyword>
<dbReference type="AlphaFoldDB" id="A0A4R2L703"/>
<keyword evidence="1" id="KW-0472">Membrane</keyword>
<name>A0A4R2L703_9FIRM</name>
<accession>A0A4R2L703</accession>
<evidence type="ECO:0000313" key="3">
    <source>
        <dbReference type="Proteomes" id="UP000294919"/>
    </source>
</evidence>
<proteinExistence type="predicted"/>
<feature type="transmembrane region" description="Helical" evidence="1">
    <location>
        <begin position="52"/>
        <end position="71"/>
    </location>
</feature>
<dbReference type="OrthoDB" id="2243651at2"/>
<dbReference type="Proteomes" id="UP000294919">
    <property type="component" value="Unassembled WGS sequence"/>
</dbReference>
<sequence>MNLRKNIITALLIAIGFILRQIVPGVIGGMKFDLMLSVIFVCILINQEFKNVMLTALLGGVITAMTTTFPGGQLPNMIDKFITCIIVFMMIKMLGKYKNNLLCVGLIAFVGTLISGSIFLISASFIVGLPAAFSVLFIGVVVPTAFTNIFATIFIYKAVSLSIKATGLKFV</sequence>
<protein>
    <submittedName>
        <fullName evidence="2">Tryptophan transporter TrpP</fullName>
    </submittedName>
</protein>
<feature type="transmembrane region" description="Helical" evidence="1">
    <location>
        <begin position="133"/>
        <end position="156"/>
    </location>
</feature>
<organism evidence="2 3">
    <name type="scientific">Marinisporobacter balticus</name>
    <dbReference type="NCBI Taxonomy" id="2018667"/>
    <lineage>
        <taxon>Bacteria</taxon>
        <taxon>Bacillati</taxon>
        <taxon>Bacillota</taxon>
        <taxon>Clostridia</taxon>
        <taxon>Peptostreptococcales</taxon>
        <taxon>Thermotaleaceae</taxon>
        <taxon>Marinisporobacter</taxon>
    </lineage>
</organism>
<evidence type="ECO:0000313" key="2">
    <source>
        <dbReference type="EMBL" id="TCO74985.1"/>
    </source>
</evidence>
<reference evidence="2 3" key="1">
    <citation type="submission" date="2019-03" db="EMBL/GenBank/DDBJ databases">
        <title>Genomic Encyclopedia of Type Strains, Phase IV (KMG-IV): sequencing the most valuable type-strain genomes for metagenomic binning, comparative biology and taxonomic classification.</title>
        <authorList>
            <person name="Goeker M."/>
        </authorList>
    </citation>
    <scope>NUCLEOTIDE SEQUENCE [LARGE SCALE GENOMIC DNA]</scope>
    <source>
        <strain evidence="2 3">DSM 102940</strain>
    </source>
</reference>
<gene>
    <name evidence="2" type="ORF">EV214_11056</name>
</gene>
<comment type="caution">
    <text evidence="2">The sequence shown here is derived from an EMBL/GenBank/DDBJ whole genome shotgun (WGS) entry which is preliminary data.</text>
</comment>
<dbReference type="InterPro" id="IPR031360">
    <property type="entry name" value="TrpP"/>
</dbReference>
<keyword evidence="3" id="KW-1185">Reference proteome</keyword>
<feature type="transmembrane region" description="Helical" evidence="1">
    <location>
        <begin position="7"/>
        <end position="23"/>
    </location>
</feature>
<feature type="transmembrane region" description="Helical" evidence="1">
    <location>
        <begin position="101"/>
        <end position="127"/>
    </location>
</feature>
<keyword evidence="1" id="KW-1133">Transmembrane helix</keyword>
<dbReference type="EMBL" id="SLWV01000010">
    <property type="protein sequence ID" value="TCO74985.1"/>
    <property type="molecule type" value="Genomic_DNA"/>
</dbReference>
<dbReference type="Pfam" id="PF17099">
    <property type="entry name" value="TrpP"/>
    <property type="match status" value="1"/>
</dbReference>